<dbReference type="Proteomes" id="UP000194798">
    <property type="component" value="Unassembled WGS sequence"/>
</dbReference>
<dbReference type="EMBL" id="MSLT01000001">
    <property type="protein sequence ID" value="OUD16338.1"/>
    <property type="molecule type" value="Genomic_DNA"/>
</dbReference>
<keyword evidence="6" id="KW-1185">Reference proteome</keyword>
<keyword evidence="2" id="KW-0238">DNA-binding</keyword>
<dbReference type="Pfam" id="PF00392">
    <property type="entry name" value="GntR"/>
    <property type="match status" value="1"/>
</dbReference>
<proteinExistence type="predicted"/>
<dbReference type="InterPro" id="IPR008920">
    <property type="entry name" value="TF_FadR/GntR_C"/>
</dbReference>
<dbReference type="InterPro" id="IPR000524">
    <property type="entry name" value="Tscrpt_reg_HTH_GntR"/>
</dbReference>
<evidence type="ECO:0000313" key="5">
    <source>
        <dbReference type="EMBL" id="OUD16338.1"/>
    </source>
</evidence>
<keyword evidence="1" id="KW-0805">Transcription regulation</keyword>
<dbReference type="SUPFAM" id="SSF48008">
    <property type="entry name" value="GntR ligand-binding domain-like"/>
    <property type="match status" value="1"/>
</dbReference>
<evidence type="ECO:0000256" key="3">
    <source>
        <dbReference type="ARBA" id="ARBA00023163"/>
    </source>
</evidence>
<dbReference type="SUPFAM" id="SSF46785">
    <property type="entry name" value="Winged helix' DNA-binding domain"/>
    <property type="match status" value="1"/>
</dbReference>
<organism evidence="5 6">
    <name type="scientific">Thioflexithrix psekupsensis</name>
    <dbReference type="NCBI Taxonomy" id="1570016"/>
    <lineage>
        <taxon>Bacteria</taxon>
        <taxon>Pseudomonadati</taxon>
        <taxon>Pseudomonadota</taxon>
        <taxon>Gammaproteobacteria</taxon>
        <taxon>Thiotrichales</taxon>
        <taxon>Thioflexithrix</taxon>
    </lineage>
</organism>
<dbReference type="SMART" id="SM00345">
    <property type="entry name" value="HTH_GNTR"/>
    <property type="match status" value="1"/>
</dbReference>
<dbReference type="InterPro" id="IPR036390">
    <property type="entry name" value="WH_DNA-bd_sf"/>
</dbReference>
<name>A0A251XCL9_9GAMM</name>
<accession>A0A251XCL9</accession>
<dbReference type="GO" id="GO:0003677">
    <property type="term" value="F:DNA binding"/>
    <property type="evidence" value="ECO:0007669"/>
    <property type="project" value="UniProtKB-KW"/>
</dbReference>
<gene>
    <name evidence="5" type="ORF">TPSD3_00935</name>
</gene>
<dbReference type="Gene3D" id="1.10.10.10">
    <property type="entry name" value="Winged helix-like DNA-binding domain superfamily/Winged helix DNA-binding domain"/>
    <property type="match status" value="1"/>
</dbReference>
<dbReference type="InterPro" id="IPR036388">
    <property type="entry name" value="WH-like_DNA-bd_sf"/>
</dbReference>
<dbReference type="PANTHER" id="PTHR43537:SF24">
    <property type="entry name" value="GLUCONATE OPERON TRANSCRIPTIONAL REPRESSOR"/>
    <property type="match status" value="1"/>
</dbReference>
<dbReference type="GO" id="GO:0003700">
    <property type="term" value="F:DNA-binding transcription factor activity"/>
    <property type="evidence" value="ECO:0007669"/>
    <property type="project" value="InterPro"/>
</dbReference>
<dbReference type="AlphaFoldDB" id="A0A251XCL9"/>
<dbReference type="CDD" id="cd07377">
    <property type="entry name" value="WHTH_GntR"/>
    <property type="match status" value="1"/>
</dbReference>
<keyword evidence="3" id="KW-0804">Transcription</keyword>
<evidence type="ECO:0000259" key="4">
    <source>
        <dbReference type="PROSITE" id="PS50949"/>
    </source>
</evidence>
<evidence type="ECO:0000256" key="2">
    <source>
        <dbReference type="ARBA" id="ARBA00023125"/>
    </source>
</evidence>
<evidence type="ECO:0000256" key="1">
    <source>
        <dbReference type="ARBA" id="ARBA00023015"/>
    </source>
</evidence>
<dbReference type="Gene3D" id="1.20.120.530">
    <property type="entry name" value="GntR ligand-binding domain-like"/>
    <property type="match status" value="1"/>
</dbReference>
<dbReference type="PROSITE" id="PS50949">
    <property type="entry name" value="HTH_GNTR"/>
    <property type="match status" value="1"/>
</dbReference>
<sequence>MDFNAAPCLAEQIADYLGDLIIRGHLQPGERIQEVKVTKELKVSRGSVREALLLLERRYLVQNVPRKGAIVATLTHTDIRGLYNLLGCLYALLGRDVVETWQTEEDLLPFDALIAEIEAAAFANDSDKLFCLSFGFSNVAKKLVGNTFLNQTLENLRPVFSRIYYQIVNHDPNELIFIADFLKKSMQLVRARAADENRELVKQYFERQCQVALSLYPDLGQTDKKIIS</sequence>
<evidence type="ECO:0000313" key="6">
    <source>
        <dbReference type="Proteomes" id="UP000194798"/>
    </source>
</evidence>
<comment type="caution">
    <text evidence="5">The sequence shown here is derived from an EMBL/GenBank/DDBJ whole genome shotgun (WGS) entry which is preliminary data.</text>
</comment>
<dbReference type="PANTHER" id="PTHR43537">
    <property type="entry name" value="TRANSCRIPTIONAL REGULATOR, GNTR FAMILY"/>
    <property type="match status" value="1"/>
</dbReference>
<feature type="domain" description="HTH gntR-type" evidence="4">
    <location>
        <begin position="7"/>
        <end position="74"/>
    </location>
</feature>
<reference evidence="5 6" key="1">
    <citation type="submission" date="2016-12" db="EMBL/GenBank/DDBJ databases">
        <title>Thioflexothrix psekupsii D3 genome sequencing and assembly.</title>
        <authorList>
            <person name="Fomenkov A."/>
            <person name="Vincze T."/>
            <person name="Grabovich M."/>
            <person name="Anton B.P."/>
            <person name="Dubinina G."/>
            <person name="Orlova M."/>
            <person name="Belousova E."/>
            <person name="Roberts R.J."/>
        </authorList>
    </citation>
    <scope>NUCLEOTIDE SEQUENCE [LARGE SCALE GENOMIC DNA]</scope>
    <source>
        <strain evidence="5">D3</strain>
    </source>
</reference>
<protein>
    <recommendedName>
        <fullName evidence="4">HTH gntR-type domain-containing protein</fullName>
    </recommendedName>
</protein>